<keyword evidence="4" id="KW-1185">Reference proteome</keyword>
<keyword evidence="2" id="KW-1133">Transmembrane helix</keyword>
<evidence type="ECO:0000256" key="1">
    <source>
        <dbReference type="SAM" id="Coils"/>
    </source>
</evidence>
<dbReference type="AlphaFoldDB" id="A0A511J7I4"/>
<name>A0A511J7I4_9CELL</name>
<keyword evidence="1" id="KW-0175">Coiled coil</keyword>
<dbReference type="RefSeq" id="WP_146841577.1">
    <property type="nucleotide sequence ID" value="NZ_BJWG01000002.1"/>
</dbReference>
<reference evidence="3 4" key="1">
    <citation type="submission" date="2019-07" db="EMBL/GenBank/DDBJ databases">
        <title>Whole genome shotgun sequence of Cellulomonas composti NBRC 100758.</title>
        <authorList>
            <person name="Hosoyama A."/>
            <person name="Uohara A."/>
            <person name="Ohji S."/>
            <person name="Ichikawa N."/>
        </authorList>
    </citation>
    <scope>NUCLEOTIDE SEQUENCE [LARGE SCALE GENOMIC DNA]</scope>
    <source>
        <strain evidence="3 4">NBRC 100758</strain>
    </source>
</reference>
<gene>
    <name evidence="3" type="ORF">CCO02nite_06090</name>
</gene>
<evidence type="ECO:0008006" key="5">
    <source>
        <dbReference type="Google" id="ProtNLM"/>
    </source>
</evidence>
<keyword evidence="2" id="KW-0812">Transmembrane</keyword>
<keyword evidence="2" id="KW-0472">Membrane</keyword>
<protein>
    <recommendedName>
        <fullName evidence="5">ESX-1 secretion-associated protein EspA/EspE-like domain-containing protein</fullName>
    </recommendedName>
</protein>
<organism evidence="3 4">
    <name type="scientific">Cellulomonas composti</name>
    <dbReference type="NCBI Taxonomy" id="266130"/>
    <lineage>
        <taxon>Bacteria</taxon>
        <taxon>Bacillati</taxon>
        <taxon>Actinomycetota</taxon>
        <taxon>Actinomycetes</taxon>
        <taxon>Micrococcales</taxon>
        <taxon>Cellulomonadaceae</taxon>
        <taxon>Cellulomonas</taxon>
    </lineage>
</organism>
<evidence type="ECO:0000313" key="4">
    <source>
        <dbReference type="Proteomes" id="UP000321720"/>
    </source>
</evidence>
<sequence>MDANALLKELEQLVQQLQEAVQDLYEQVSETIGRIPDWLGYLRDRLLDAWDWLCEKLTPLWDWIARYFSRPGDPGALQALAGRWTNEVGQPVGGEATVADAGTLLADDVWVGIAADRYKQALGPQRAAIAAAKTSLADTMSKALGAVATALWVEFVAVGVALVTLLGLAATAIAAACGVFTAPAAPFALGVGVAAFLAATTAAGIKLSVDSGNAKSDIERGLADAAFGGGSWPKAVVS</sequence>
<dbReference type="OrthoDB" id="4863243at2"/>
<feature type="coiled-coil region" evidence="1">
    <location>
        <begin position="3"/>
        <end position="34"/>
    </location>
</feature>
<feature type="transmembrane region" description="Helical" evidence="2">
    <location>
        <begin position="150"/>
        <end position="181"/>
    </location>
</feature>
<comment type="caution">
    <text evidence="3">The sequence shown here is derived from an EMBL/GenBank/DDBJ whole genome shotgun (WGS) entry which is preliminary data.</text>
</comment>
<accession>A0A511J7I4</accession>
<dbReference type="Proteomes" id="UP000321720">
    <property type="component" value="Unassembled WGS sequence"/>
</dbReference>
<evidence type="ECO:0000256" key="2">
    <source>
        <dbReference type="SAM" id="Phobius"/>
    </source>
</evidence>
<proteinExistence type="predicted"/>
<feature type="transmembrane region" description="Helical" evidence="2">
    <location>
        <begin position="187"/>
        <end position="205"/>
    </location>
</feature>
<dbReference type="EMBL" id="BJWG01000002">
    <property type="protein sequence ID" value="GEL93951.1"/>
    <property type="molecule type" value="Genomic_DNA"/>
</dbReference>
<evidence type="ECO:0000313" key="3">
    <source>
        <dbReference type="EMBL" id="GEL93951.1"/>
    </source>
</evidence>